<evidence type="ECO:0000256" key="1">
    <source>
        <dbReference type="SAM" id="Coils"/>
    </source>
</evidence>
<protein>
    <submittedName>
        <fullName evidence="3">Uncharacterized protein</fullName>
    </submittedName>
</protein>
<keyword evidence="4" id="KW-1185">Reference proteome</keyword>
<evidence type="ECO:0000256" key="2">
    <source>
        <dbReference type="SAM" id="MobiDB-lite"/>
    </source>
</evidence>
<dbReference type="Proteomes" id="UP000315700">
    <property type="component" value="Chromosome"/>
</dbReference>
<accession>A0A517SB78</accession>
<evidence type="ECO:0000313" key="4">
    <source>
        <dbReference type="Proteomes" id="UP000315700"/>
    </source>
</evidence>
<evidence type="ECO:0000313" key="3">
    <source>
        <dbReference type="EMBL" id="QDT53400.1"/>
    </source>
</evidence>
<dbReference type="EMBL" id="CP036271">
    <property type="protein sequence ID" value="QDT53400.1"/>
    <property type="molecule type" value="Genomic_DNA"/>
</dbReference>
<dbReference type="InParanoid" id="A0A517SB78"/>
<sequence>MFEREQHESLISDSLIRTRDFLKQLNWPTLLSGLAMGLVIMQMLVGQTVSRRMELLTAQMVDAQKQMTLLAGSADDVGQTNDLLSRLTAQKTQLRAASDTMVELQRLRTQVERDSSRLDKAMSALEKVHKLQGELVNRAPQMEQAVRTVDASIALQSKIAEMSRNLPLQAAGVAEAQDVLSQLAQLKQQALNEEASIAAAREQMESMTTIVKGLSVAGERMLQARTTASELLALKDLLTLNQDGLDRSQASADKLIALQEQLSAIPAIRVDEARNNMVSMVEMQQTLASQTRQIADNVENLELMADFQTVLADQLKGMEGIRRQLTDLVLMESTIARAARVLSPLAEISGIRGLRDDDEVREAARRVLDRRLGQQPSTTQVAEGVRGEVTTLASPEEVFDTPARPAPTPMDE</sequence>
<dbReference type="KEGG" id="ccos:Pan44_14170"/>
<feature type="region of interest" description="Disordered" evidence="2">
    <location>
        <begin position="373"/>
        <end position="412"/>
    </location>
</feature>
<dbReference type="AlphaFoldDB" id="A0A517SB78"/>
<reference evidence="3 4" key="1">
    <citation type="submission" date="2019-02" db="EMBL/GenBank/DDBJ databases">
        <title>Deep-cultivation of Planctomycetes and their phenomic and genomic characterization uncovers novel biology.</title>
        <authorList>
            <person name="Wiegand S."/>
            <person name="Jogler M."/>
            <person name="Boedeker C."/>
            <person name="Pinto D."/>
            <person name="Vollmers J."/>
            <person name="Rivas-Marin E."/>
            <person name="Kohn T."/>
            <person name="Peeters S.H."/>
            <person name="Heuer A."/>
            <person name="Rast P."/>
            <person name="Oberbeckmann S."/>
            <person name="Bunk B."/>
            <person name="Jeske O."/>
            <person name="Meyerdierks A."/>
            <person name="Storesund J.E."/>
            <person name="Kallscheuer N."/>
            <person name="Luecker S."/>
            <person name="Lage O.M."/>
            <person name="Pohl T."/>
            <person name="Merkel B.J."/>
            <person name="Hornburger P."/>
            <person name="Mueller R.-W."/>
            <person name="Bruemmer F."/>
            <person name="Labrenz M."/>
            <person name="Spormann A.M."/>
            <person name="Op den Camp H."/>
            <person name="Overmann J."/>
            <person name="Amann R."/>
            <person name="Jetten M.S.M."/>
            <person name="Mascher T."/>
            <person name="Medema M.H."/>
            <person name="Devos D.P."/>
            <person name="Kaster A.-K."/>
            <person name="Ovreas L."/>
            <person name="Rohde M."/>
            <person name="Galperin M.Y."/>
            <person name="Jogler C."/>
        </authorList>
    </citation>
    <scope>NUCLEOTIDE SEQUENCE [LARGE SCALE GENOMIC DNA]</scope>
    <source>
        <strain evidence="3 4">Pan44</strain>
    </source>
</reference>
<feature type="coiled-coil region" evidence="1">
    <location>
        <begin position="173"/>
        <end position="203"/>
    </location>
</feature>
<proteinExistence type="predicted"/>
<keyword evidence="1" id="KW-0175">Coiled coil</keyword>
<organism evidence="3 4">
    <name type="scientific">Caulifigura coniformis</name>
    <dbReference type="NCBI Taxonomy" id="2527983"/>
    <lineage>
        <taxon>Bacteria</taxon>
        <taxon>Pseudomonadati</taxon>
        <taxon>Planctomycetota</taxon>
        <taxon>Planctomycetia</taxon>
        <taxon>Planctomycetales</taxon>
        <taxon>Planctomycetaceae</taxon>
        <taxon>Caulifigura</taxon>
    </lineage>
</organism>
<dbReference type="RefSeq" id="WP_145028589.1">
    <property type="nucleotide sequence ID" value="NZ_CP036271.1"/>
</dbReference>
<name>A0A517SB78_9PLAN</name>
<gene>
    <name evidence="3" type="ORF">Pan44_14170</name>
</gene>